<evidence type="ECO:0000256" key="1">
    <source>
        <dbReference type="SAM" id="MobiDB-lite"/>
    </source>
</evidence>
<evidence type="ECO:0000313" key="3">
    <source>
        <dbReference type="Proteomes" id="UP000053201"/>
    </source>
</evidence>
<name>A0A0L0HA94_SPIPD</name>
<gene>
    <name evidence="2" type="ORF">SPPG_09384</name>
</gene>
<sequence>MLPSYLPSQLTLVLTTSPSPHHPSTHLLTTVLESLLPSTQLASCDLIVTFDGYNTPLHHTPNLKQGRLNTELAETYGTYVHDAKRWLSTRWASHNKRQDTTYTIQNDIVTISTGATTTATVHTTLLTSPQHTPLTLIQASTHLGFALSIRTALAYVKTPYMMVLQHDWAFTAPIPVQDIIQTMETNPEINYVGFISPRIVEYARKKGQGKGLPSSIIHEKSYKVPLARLFFWFDKNHIASTEYYRTRVFTKGYFQRGDFIEDTFGHVQLNDIKQRGLEGHADYGTYLYYPDQGRVKCLLHLNGRIKMLDKEGKQKEIEMGQDKRRTRSARDPGDEQEIDWDDDRWEL</sequence>
<dbReference type="eggNOG" id="ENOG502S5F4">
    <property type="taxonomic scope" value="Eukaryota"/>
</dbReference>
<organism evidence="2 3">
    <name type="scientific">Spizellomyces punctatus (strain DAOM BR117)</name>
    <dbReference type="NCBI Taxonomy" id="645134"/>
    <lineage>
        <taxon>Eukaryota</taxon>
        <taxon>Fungi</taxon>
        <taxon>Fungi incertae sedis</taxon>
        <taxon>Chytridiomycota</taxon>
        <taxon>Chytridiomycota incertae sedis</taxon>
        <taxon>Chytridiomycetes</taxon>
        <taxon>Spizellomycetales</taxon>
        <taxon>Spizellomycetaceae</taxon>
        <taxon>Spizellomyces</taxon>
    </lineage>
</organism>
<reference evidence="2 3" key="1">
    <citation type="submission" date="2009-08" db="EMBL/GenBank/DDBJ databases">
        <title>The Genome Sequence of Spizellomyces punctatus strain DAOM BR117.</title>
        <authorList>
            <consortium name="The Broad Institute Genome Sequencing Platform"/>
            <person name="Russ C."/>
            <person name="Cuomo C."/>
            <person name="Shea T."/>
            <person name="Young S.K."/>
            <person name="Zeng Q."/>
            <person name="Koehrsen M."/>
            <person name="Haas B."/>
            <person name="Borodovsky M."/>
            <person name="Guigo R."/>
            <person name="Alvarado L."/>
            <person name="Berlin A."/>
            <person name="Bochicchio J."/>
            <person name="Borenstein D."/>
            <person name="Chapman S."/>
            <person name="Chen Z."/>
            <person name="Engels R."/>
            <person name="Freedman E."/>
            <person name="Gellesch M."/>
            <person name="Goldberg J."/>
            <person name="Griggs A."/>
            <person name="Gujja S."/>
            <person name="Heiman D."/>
            <person name="Hepburn T."/>
            <person name="Howarth C."/>
            <person name="Jen D."/>
            <person name="Larson L."/>
            <person name="Lewis B."/>
            <person name="Mehta T."/>
            <person name="Park D."/>
            <person name="Pearson M."/>
            <person name="Roberts A."/>
            <person name="Saif S."/>
            <person name="Shenoy N."/>
            <person name="Sisk P."/>
            <person name="Stolte C."/>
            <person name="Sykes S."/>
            <person name="Thomson T."/>
            <person name="Walk T."/>
            <person name="White J."/>
            <person name="Yandava C."/>
            <person name="Burger G."/>
            <person name="Gray M.W."/>
            <person name="Holland P.W.H."/>
            <person name="King N."/>
            <person name="Lang F.B.F."/>
            <person name="Roger A.J."/>
            <person name="Ruiz-Trillo I."/>
            <person name="Lander E."/>
            <person name="Nusbaum C."/>
        </authorList>
    </citation>
    <scope>NUCLEOTIDE SEQUENCE [LARGE SCALE GENOMIC DNA]</scope>
    <source>
        <strain evidence="2 3">DAOM BR117</strain>
    </source>
</reference>
<dbReference type="InParanoid" id="A0A0L0HA94"/>
<dbReference type="OMA" id="WHDKPHI"/>
<evidence type="ECO:0000313" key="2">
    <source>
        <dbReference type="EMBL" id="KNC98067.1"/>
    </source>
</evidence>
<dbReference type="GeneID" id="27692509"/>
<feature type="region of interest" description="Disordered" evidence="1">
    <location>
        <begin position="312"/>
        <end position="347"/>
    </location>
</feature>
<proteinExistence type="predicted"/>
<dbReference type="Proteomes" id="UP000053201">
    <property type="component" value="Unassembled WGS sequence"/>
</dbReference>
<dbReference type="STRING" id="645134.A0A0L0HA94"/>
<dbReference type="EMBL" id="KQ257461">
    <property type="protein sequence ID" value="KNC98067.1"/>
    <property type="molecule type" value="Genomic_DNA"/>
</dbReference>
<protein>
    <submittedName>
        <fullName evidence="2">Uncharacterized protein</fullName>
    </submittedName>
</protein>
<dbReference type="VEuPathDB" id="FungiDB:SPPG_09384"/>
<dbReference type="OrthoDB" id="414322at2759"/>
<feature type="compositionally biased region" description="Acidic residues" evidence="1">
    <location>
        <begin position="334"/>
        <end position="347"/>
    </location>
</feature>
<dbReference type="AlphaFoldDB" id="A0A0L0HA94"/>
<feature type="compositionally biased region" description="Basic and acidic residues" evidence="1">
    <location>
        <begin position="312"/>
        <end position="333"/>
    </location>
</feature>
<keyword evidence="3" id="KW-1185">Reference proteome</keyword>
<accession>A0A0L0HA94</accession>
<dbReference type="RefSeq" id="XP_016606107.1">
    <property type="nucleotide sequence ID" value="XM_016757544.1"/>
</dbReference>